<feature type="transmembrane region" description="Helical" evidence="8">
    <location>
        <begin position="18"/>
        <end position="35"/>
    </location>
</feature>
<feature type="transmembrane region" description="Helical" evidence="8">
    <location>
        <begin position="136"/>
        <end position="155"/>
    </location>
</feature>
<feature type="transmembrane region" description="Helical" evidence="8">
    <location>
        <begin position="388"/>
        <end position="405"/>
    </location>
</feature>
<feature type="transmembrane region" description="Helical" evidence="8">
    <location>
        <begin position="186"/>
        <end position="206"/>
    </location>
</feature>
<evidence type="ECO:0000256" key="7">
    <source>
        <dbReference type="ARBA" id="ARBA00024033"/>
    </source>
</evidence>
<proteinExistence type="inferred from homology"/>
<dbReference type="GO" id="GO:0016758">
    <property type="term" value="F:hexosyltransferase activity"/>
    <property type="evidence" value="ECO:0007669"/>
    <property type="project" value="InterPro"/>
</dbReference>
<dbReference type="RefSeq" id="WP_062978754.1">
    <property type="nucleotide sequence ID" value="NZ_JAAXOT010000011.1"/>
</dbReference>
<feature type="transmembrane region" description="Helical" evidence="8">
    <location>
        <begin position="105"/>
        <end position="124"/>
    </location>
</feature>
<feature type="transmembrane region" description="Helical" evidence="8">
    <location>
        <begin position="213"/>
        <end position="232"/>
    </location>
</feature>
<evidence type="ECO:0000256" key="1">
    <source>
        <dbReference type="ARBA" id="ARBA00004651"/>
    </source>
</evidence>
<accession>A0A846YG40</accession>
<keyword evidence="4 8" id="KW-0812">Transmembrane</keyword>
<keyword evidence="10" id="KW-1185">Reference proteome</keyword>
<evidence type="ECO:0000256" key="5">
    <source>
        <dbReference type="ARBA" id="ARBA00022989"/>
    </source>
</evidence>
<dbReference type="Pfam" id="PF09594">
    <property type="entry name" value="GT87"/>
    <property type="match status" value="1"/>
</dbReference>
<name>A0A846YG40_9NOCA</name>
<dbReference type="AlphaFoldDB" id="A0A846YG40"/>
<keyword evidence="3" id="KW-0808">Transferase</keyword>
<evidence type="ECO:0000313" key="9">
    <source>
        <dbReference type="EMBL" id="NKY58596.1"/>
    </source>
</evidence>
<comment type="caution">
    <text evidence="9">The sequence shown here is derived from an EMBL/GenBank/DDBJ whole genome shotgun (WGS) entry which is preliminary data.</text>
</comment>
<reference evidence="9 10" key="1">
    <citation type="submission" date="2020-04" db="EMBL/GenBank/DDBJ databases">
        <title>MicrobeNet Type strains.</title>
        <authorList>
            <person name="Nicholson A.C."/>
        </authorList>
    </citation>
    <scope>NUCLEOTIDE SEQUENCE [LARGE SCALE GENOMIC DNA]</scope>
    <source>
        <strain evidence="9 10">JCM 3332</strain>
    </source>
</reference>
<dbReference type="Proteomes" id="UP000570678">
    <property type="component" value="Unassembled WGS sequence"/>
</dbReference>
<feature type="transmembrane region" description="Helical" evidence="8">
    <location>
        <begin position="301"/>
        <end position="318"/>
    </location>
</feature>
<dbReference type="EMBL" id="JAAXOT010000011">
    <property type="protein sequence ID" value="NKY58596.1"/>
    <property type="molecule type" value="Genomic_DNA"/>
</dbReference>
<dbReference type="InterPro" id="IPR018584">
    <property type="entry name" value="GT87"/>
</dbReference>
<comment type="similarity">
    <text evidence="7">Belongs to the glycosyltransferase 87 family.</text>
</comment>
<evidence type="ECO:0000256" key="3">
    <source>
        <dbReference type="ARBA" id="ARBA00022679"/>
    </source>
</evidence>
<keyword evidence="5 8" id="KW-1133">Transmembrane helix</keyword>
<evidence type="ECO:0000313" key="10">
    <source>
        <dbReference type="Proteomes" id="UP000570678"/>
    </source>
</evidence>
<evidence type="ECO:0000256" key="2">
    <source>
        <dbReference type="ARBA" id="ARBA00022475"/>
    </source>
</evidence>
<evidence type="ECO:0000256" key="8">
    <source>
        <dbReference type="SAM" id="Phobius"/>
    </source>
</evidence>
<gene>
    <name evidence="9" type="ORF">HGA15_21105</name>
</gene>
<evidence type="ECO:0000256" key="4">
    <source>
        <dbReference type="ARBA" id="ARBA00022692"/>
    </source>
</evidence>
<keyword evidence="2" id="KW-1003">Cell membrane</keyword>
<sequence length="429" mass="45749">MTNAPTRTETLAGRARQQAIWLLPLLAMIVTWVLMSRSVDPFRGISGDYIDLEVYRLGVEEWRSGGDLYGQLPETAADISLPFIYPPFAALALGIYALLPWAAAVLAYLAVSVGALAVTLYLVARQLWPAQDQRKLALLVCATATPLALLLEPIWSTLDFGQVNLILMGLVAADCLTRNPRWPRGLLLGLAAAIKLTPAAFVLFFLIRRDYKAAATAAASGAVATIIGFAVMPDESVRYWFGGFGNVGGLSGSEYQTNQSIQAVLARFGITGTPATALWLLAAAAMVALAVVAIRRAGTPPMIALAVNAVVALLVSPISWSHHWVWVAPALLAMAGFATTLPWPRAAGWYAAVVATAVVFVLAEHSNLPGNDGRELDWSVREQVIGNGYVWFSVLLVVLYATAAGRRARSAPLPTPIPADGSLVTVHKG</sequence>
<keyword evidence="6 8" id="KW-0472">Membrane</keyword>
<dbReference type="GO" id="GO:0005886">
    <property type="term" value="C:plasma membrane"/>
    <property type="evidence" value="ECO:0007669"/>
    <property type="project" value="UniProtKB-SubCell"/>
</dbReference>
<feature type="transmembrane region" description="Helical" evidence="8">
    <location>
        <begin position="277"/>
        <end position="294"/>
    </location>
</feature>
<feature type="transmembrane region" description="Helical" evidence="8">
    <location>
        <begin position="348"/>
        <end position="368"/>
    </location>
</feature>
<protein>
    <submittedName>
        <fullName evidence="9">DUF2029 domain-containing protein</fullName>
    </submittedName>
</protein>
<comment type="subcellular location">
    <subcellularLocation>
        <location evidence="1">Cell membrane</location>
        <topology evidence="1">Multi-pass membrane protein</topology>
    </subcellularLocation>
</comment>
<evidence type="ECO:0000256" key="6">
    <source>
        <dbReference type="ARBA" id="ARBA00023136"/>
    </source>
</evidence>
<organism evidence="9 10">
    <name type="scientific">Nocardia flavorosea</name>
    <dbReference type="NCBI Taxonomy" id="53429"/>
    <lineage>
        <taxon>Bacteria</taxon>
        <taxon>Bacillati</taxon>
        <taxon>Actinomycetota</taxon>
        <taxon>Actinomycetes</taxon>
        <taxon>Mycobacteriales</taxon>
        <taxon>Nocardiaceae</taxon>
        <taxon>Nocardia</taxon>
    </lineage>
</organism>